<organism evidence="8 9">
    <name type="scientific">Dimorphilus gyrociliatus</name>
    <dbReference type="NCBI Taxonomy" id="2664684"/>
    <lineage>
        <taxon>Eukaryota</taxon>
        <taxon>Metazoa</taxon>
        <taxon>Spiralia</taxon>
        <taxon>Lophotrochozoa</taxon>
        <taxon>Annelida</taxon>
        <taxon>Polychaeta</taxon>
        <taxon>Polychaeta incertae sedis</taxon>
        <taxon>Dinophilidae</taxon>
        <taxon>Dimorphilus</taxon>
    </lineage>
</organism>
<feature type="domain" description="NACHT" evidence="5">
    <location>
        <begin position="483"/>
        <end position="657"/>
    </location>
</feature>
<evidence type="ECO:0000256" key="1">
    <source>
        <dbReference type="ARBA" id="ARBA00022574"/>
    </source>
</evidence>
<dbReference type="InterPro" id="IPR027417">
    <property type="entry name" value="P-loop_NTPase"/>
</dbReference>
<dbReference type="SUPFAM" id="SSF50978">
    <property type="entry name" value="WD40 repeat-like"/>
    <property type="match status" value="2"/>
</dbReference>
<feature type="compositionally biased region" description="Acidic residues" evidence="4">
    <location>
        <begin position="426"/>
        <end position="435"/>
    </location>
</feature>
<dbReference type="InterPro" id="IPR052752">
    <property type="entry name" value="NACHT-WD_repeat"/>
</dbReference>
<evidence type="ECO:0000313" key="9">
    <source>
        <dbReference type="Proteomes" id="UP000549394"/>
    </source>
</evidence>
<dbReference type="Proteomes" id="UP000549394">
    <property type="component" value="Unassembled WGS sequence"/>
</dbReference>
<dbReference type="Gene3D" id="2.130.10.10">
    <property type="entry name" value="YVTN repeat-like/Quinoprotein amine dehydrogenase"/>
    <property type="match status" value="3"/>
</dbReference>
<protein>
    <submittedName>
        <fullName evidence="8">DgyrCDS5351</fullName>
    </submittedName>
</protein>
<evidence type="ECO:0000259" key="6">
    <source>
        <dbReference type="Pfam" id="PF13271"/>
    </source>
</evidence>
<feature type="repeat" description="WD" evidence="3">
    <location>
        <begin position="1409"/>
        <end position="1441"/>
    </location>
</feature>
<feature type="compositionally biased region" description="Polar residues" evidence="4">
    <location>
        <begin position="397"/>
        <end position="407"/>
    </location>
</feature>
<dbReference type="InterPro" id="IPR057588">
    <property type="entry name" value="NWD1/2-like_WH"/>
</dbReference>
<comment type="caution">
    <text evidence="8">The sequence shown here is derived from an EMBL/GenBank/DDBJ whole genome shotgun (WGS) entry which is preliminary data.</text>
</comment>
<feature type="repeat" description="WD" evidence="3">
    <location>
        <begin position="1725"/>
        <end position="1759"/>
    </location>
</feature>
<dbReference type="InterPro" id="IPR007111">
    <property type="entry name" value="NACHT_NTPase"/>
</dbReference>
<dbReference type="InterPro" id="IPR015943">
    <property type="entry name" value="WD40/YVTN_repeat-like_dom_sf"/>
</dbReference>
<accession>A0A7I8VJM0</accession>
<dbReference type="Pfam" id="PF13271">
    <property type="entry name" value="DUF4062"/>
    <property type="match status" value="1"/>
</dbReference>
<dbReference type="SUPFAM" id="SSF52540">
    <property type="entry name" value="P-loop containing nucleoside triphosphate hydrolases"/>
    <property type="match status" value="1"/>
</dbReference>
<evidence type="ECO:0000313" key="8">
    <source>
        <dbReference type="EMBL" id="CAD5116466.1"/>
    </source>
</evidence>
<evidence type="ECO:0000259" key="5">
    <source>
        <dbReference type="Pfam" id="PF05729"/>
    </source>
</evidence>
<dbReference type="PROSITE" id="PS50082">
    <property type="entry name" value="WD_REPEATS_2"/>
    <property type="match status" value="2"/>
</dbReference>
<reference evidence="8 9" key="1">
    <citation type="submission" date="2020-08" db="EMBL/GenBank/DDBJ databases">
        <authorList>
            <person name="Hejnol A."/>
        </authorList>
    </citation>
    <scope>NUCLEOTIDE SEQUENCE [LARGE SCALE GENOMIC DNA]</scope>
</reference>
<evidence type="ECO:0000256" key="3">
    <source>
        <dbReference type="PROSITE-ProRule" id="PRU00221"/>
    </source>
</evidence>
<dbReference type="PROSITE" id="PS50294">
    <property type="entry name" value="WD_REPEATS_REGION"/>
    <property type="match status" value="2"/>
</dbReference>
<sequence length="1846" mass="210944">MKMAEYRKNLNLKDNDLERVLSGHVRNIPKQQSSVIRIFLSSTFTDMQEERNVLMREAFPLIRKFCISKGLDFQVVDMRWGVREEAQIDHKTTELCLNEVENCRNLSVGPCFVALLGDKYGNRPFPNKINKDEMDLLKRCARMEARNTKLLDEWFELDENAVPKEYVLKPITSIIPDYNNIDQPELMKAANDEWMAVCDIITSLLRHSANYAYATGKLNAEKKQKYFCSVTENEIIQGILKNVDDSDNNCLCFYRTLEDVNIDDPLARRFIDVEGGQVDVDAQSLLHDLKKLTLPSVFKSKNIFKYNIKWTKHGVDPSYVEHSEYLEQFCKDFAESVIGLIRRKLDSDERFKTNAMIAKSLYSEIVHHSTFCFKKIVSFYGREDLLREVQDKLQTIKPNPHFNQNSVEETKEKDGGISEDSTASASDEDDDETQGGDEKEKINETKYEHLKEVVIEKEHSDLPLDHSLQQELLYEHVNEYRKPLILHGISGSGKTALMAKICDMGEKWFGGKVVRIIRFLGTSPQSYNIKEALINVIQQIWFNYSVNPPSDLDLSADFSYLILYFEALLHRIDTSNRPLLIILDSIDQLNSDNYAHSLQWLPRFMPPTVFMIISFISDFKDCLEIAKSRIGEDDRFVEITNLPKDSAQIILDSWFKAVGRTVTPEQELYVIGWYKQCEQPLYLKLAFEQAVKWSSFTPREDWRIEKSVELSIERLFRNLEKTHGEILVSKALGYLTVARSGLADAELEDILSCDDDVLQDLYIHHLPPDPKVVRLPPLLWKRIRHSLGEYLVERRANGKDVVFWYHRTFQETAQKRYACEEKLRSLHSSIADYFEGKWANCIKPIEFFKKKIATFSDCSRQSPEQPIMLAEGIYNLRKLQELPFNLIHALRFDAFVRDICSNFKWLYSKIRATSIDEVMFDLDLALNVIREFQLMTVNMETDSLSASSLIEFGQGFIKSKTAVEDCEHEVRSLKNAFTLNRDVIRKDVNHLAIALLGQFVDVPPPSRCLAALKEQAAEWVERVRIPLMLPITQCLLAPGFNLLMNIDSTIFYMGDPKSNESKLVVSSDHRSLYVCERTHSKGDIIKIFHLEQLGNVVSLPQLTKTVKSIDLRGKDDQFINITAYDRRDEYDPIVSTLIIDQRTQDEILPPSGAKRLFYSKTGRCSIVPGIFNGKPENETQTFIGSLIDHENNANQSGIPISIKKADYFKIIRGVEFCFDDSYFIITSANAHGVWMIYKGKPRYQHLWKDVDDAENAFTGFENSKGDLAVLSQSQAITSNGYFLSSGFKYDDEGKLYVRNIKTGELVWILNGGDYDLNFVSLDPTERLVAVASSASFVTSNKVPKAVSIFNLESGKLHTTIKERTPCSLLEFFETSYIVTCKLYNGHVLQFWYIGDVNDPCPDPQVMFEITSHDGTVIFFNALEDKGLIITASLDNTIKLWDYKKILTEIRNKVEDYMQEDRRAEIKLQKMEMLQRPLKFQEGAMDVCGVAINGLNGTAVVVTLDQLIICYNLNDGTERYFVKLDYRVNSLAITKDGKYIITAGEKSCVYDANSGKLRHILEECKNVNYVVESNGIAIISKGGMEGIGHIYSVEDGKYIRKQDTLYGFNFAAITSDGKYGGTTIFDFPMIFPTENEDNSGFQMPDTMMASCSCLKFSPDDKMLISASTDGTVRVLECPSSKYRFQMRHNSSVTNIAFAEKEKHILTTSFRNILVWCSKTGSLIYALKRHTNFIHKIFFSCSGRFLITCSIDKRIILWDYERKCSIADFHAHGAVKHMDVDPNLDYIIYTPTNISYMALIKPNNMLKNIIKCGESNAIPTPVQQAQAVALAFSSSSVALKTSKACCIL</sequence>
<dbReference type="InterPro" id="IPR025139">
    <property type="entry name" value="DUF4062"/>
</dbReference>
<dbReference type="InterPro" id="IPR001680">
    <property type="entry name" value="WD40_rpt"/>
</dbReference>
<gene>
    <name evidence="8" type="ORF">DGYR_LOCUS5091</name>
</gene>
<evidence type="ECO:0000256" key="2">
    <source>
        <dbReference type="ARBA" id="ARBA00022737"/>
    </source>
</evidence>
<dbReference type="Pfam" id="PF25469">
    <property type="entry name" value="WHD_NWD1"/>
    <property type="match status" value="1"/>
</dbReference>
<dbReference type="Pfam" id="PF00400">
    <property type="entry name" value="WD40"/>
    <property type="match status" value="3"/>
</dbReference>
<dbReference type="SMART" id="SM00320">
    <property type="entry name" value="WD40"/>
    <property type="match status" value="6"/>
</dbReference>
<dbReference type="InterPro" id="IPR036322">
    <property type="entry name" value="WD40_repeat_dom_sf"/>
</dbReference>
<feature type="domain" description="NWD1/2-like winged helix-turn-helix" evidence="7">
    <location>
        <begin position="706"/>
        <end position="820"/>
    </location>
</feature>
<keyword evidence="1 3" id="KW-0853">WD repeat</keyword>
<keyword evidence="2" id="KW-0677">Repeat</keyword>
<keyword evidence="9" id="KW-1185">Reference proteome</keyword>
<evidence type="ECO:0000256" key="4">
    <source>
        <dbReference type="SAM" id="MobiDB-lite"/>
    </source>
</evidence>
<name>A0A7I8VJM0_9ANNE</name>
<dbReference type="PANTHER" id="PTHR19871:SF14">
    <property type="entry name" value="DUF4062 DOMAIN-CONTAINING PROTEIN"/>
    <property type="match status" value="1"/>
</dbReference>
<dbReference type="PANTHER" id="PTHR19871">
    <property type="entry name" value="BETA TRANSDUCIN-RELATED PROTEIN"/>
    <property type="match status" value="1"/>
</dbReference>
<proteinExistence type="predicted"/>
<dbReference type="Gene3D" id="3.40.50.300">
    <property type="entry name" value="P-loop containing nucleotide triphosphate hydrolases"/>
    <property type="match status" value="1"/>
</dbReference>
<dbReference type="EMBL" id="CAJFCJ010000006">
    <property type="protein sequence ID" value="CAD5116466.1"/>
    <property type="molecule type" value="Genomic_DNA"/>
</dbReference>
<dbReference type="OrthoDB" id="2325716at2759"/>
<evidence type="ECO:0000259" key="7">
    <source>
        <dbReference type="Pfam" id="PF25469"/>
    </source>
</evidence>
<feature type="region of interest" description="Disordered" evidence="4">
    <location>
        <begin position="397"/>
        <end position="443"/>
    </location>
</feature>
<dbReference type="Pfam" id="PF05729">
    <property type="entry name" value="NACHT"/>
    <property type="match status" value="1"/>
</dbReference>
<feature type="domain" description="DUF4062" evidence="6">
    <location>
        <begin position="37"/>
        <end position="123"/>
    </location>
</feature>